<dbReference type="AlphaFoldDB" id="S3ZSY1"/>
<dbReference type="SUPFAM" id="SSF52096">
    <property type="entry name" value="ClpP/crotonase"/>
    <property type="match status" value="1"/>
</dbReference>
<dbReference type="PATRIC" id="fig|1286094.4.peg.5350"/>
<keyword evidence="3" id="KW-1185">Reference proteome</keyword>
<comment type="similarity">
    <text evidence="1">Belongs to the enoyl-CoA hydratase/isomerase family.</text>
</comment>
<protein>
    <submittedName>
        <fullName evidence="2">Putative Enoyl-CoA hydratase domain-containing protein 3</fullName>
    </submittedName>
</protein>
<comment type="caution">
    <text evidence="2">The sequence shown here is derived from an EMBL/GenBank/DDBJ whole genome shotgun (WGS) entry which is preliminary data.</text>
</comment>
<name>S3ZSY1_9ACTN</name>
<dbReference type="Pfam" id="PF00378">
    <property type="entry name" value="ECH_1"/>
    <property type="match status" value="1"/>
</dbReference>
<gene>
    <name evidence="2" type="ORF">STRAU_5419</name>
</gene>
<dbReference type="EMBL" id="AOPZ01000307">
    <property type="protein sequence ID" value="EPH41510.1"/>
    <property type="molecule type" value="Genomic_DNA"/>
</dbReference>
<evidence type="ECO:0000313" key="2">
    <source>
        <dbReference type="EMBL" id="EPH41510.1"/>
    </source>
</evidence>
<proteinExistence type="inferred from homology"/>
<dbReference type="InterPro" id="IPR029045">
    <property type="entry name" value="ClpP/crotonase-like_dom_sf"/>
</dbReference>
<reference evidence="2 3" key="1">
    <citation type="submission" date="2013-02" db="EMBL/GenBank/DDBJ databases">
        <title>Draft Genome Sequence of Streptomyces aurantiacus, Which Produces Setomimycin.</title>
        <authorList>
            <person name="Gruening B.A."/>
            <person name="Praeg A."/>
            <person name="Erxleben A."/>
            <person name="Guenther S."/>
            <person name="Mueller M."/>
        </authorList>
    </citation>
    <scope>NUCLEOTIDE SEQUENCE [LARGE SCALE GENOMIC DNA]</scope>
    <source>
        <strain evidence="2 3">JA 4570</strain>
    </source>
</reference>
<dbReference type="InterPro" id="IPR001753">
    <property type="entry name" value="Enoyl-CoA_hydra/iso"/>
</dbReference>
<dbReference type="GO" id="GO:0003824">
    <property type="term" value="F:catalytic activity"/>
    <property type="evidence" value="ECO:0007669"/>
    <property type="project" value="UniProtKB-ARBA"/>
</dbReference>
<accession>S3ZSY1</accession>
<dbReference type="PANTHER" id="PTHR43802:SF1">
    <property type="entry name" value="IP11341P-RELATED"/>
    <property type="match status" value="1"/>
</dbReference>
<evidence type="ECO:0000256" key="1">
    <source>
        <dbReference type="ARBA" id="ARBA00005254"/>
    </source>
</evidence>
<organism evidence="2 3">
    <name type="scientific">Streptomyces aurantiacus JA 4570</name>
    <dbReference type="NCBI Taxonomy" id="1286094"/>
    <lineage>
        <taxon>Bacteria</taxon>
        <taxon>Bacillati</taxon>
        <taxon>Actinomycetota</taxon>
        <taxon>Actinomycetes</taxon>
        <taxon>Kitasatosporales</taxon>
        <taxon>Streptomycetaceae</taxon>
        <taxon>Streptomyces</taxon>
        <taxon>Streptomyces aurantiacus group</taxon>
    </lineage>
</organism>
<dbReference type="Proteomes" id="UP000014629">
    <property type="component" value="Unassembled WGS sequence"/>
</dbReference>
<evidence type="ECO:0000313" key="3">
    <source>
        <dbReference type="Proteomes" id="UP000014629"/>
    </source>
</evidence>
<dbReference type="Gene3D" id="3.90.226.10">
    <property type="entry name" value="2-enoyl-CoA Hydratase, Chain A, domain 1"/>
    <property type="match status" value="1"/>
</dbReference>
<dbReference type="PANTHER" id="PTHR43802">
    <property type="entry name" value="ENOYL-COA HYDRATASE"/>
    <property type="match status" value="1"/>
</dbReference>
<sequence length="100" mass="10324">MEMALTGEPIDAQRAFSLGLVNRVVPAGTALAAACELGEKIAAHADHAVLASKAVLARARDGELADEYRAHRELLSDIIDSPGARAGARDFVQGRSGGTG</sequence>